<dbReference type="EMBL" id="CAFBPU010000019">
    <property type="protein sequence ID" value="CAB5032108.1"/>
    <property type="molecule type" value="Genomic_DNA"/>
</dbReference>
<dbReference type="InterPro" id="IPR003018">
    <property type="entry name" value="GAF"/>
</dbReference>
<dbReference type="Gene3D" id="3.30.450.40">
    <property type="match status" value="1"/>
</dbReference>
<proteinExistence type="predicted"/>
<evidence type="ECO:0000259" key="1">
    <source>
        <dbReference type="Pfam" id="PF13185"/>
    </source>
</evidence>
<dbReference type="Pfam" id="PF13185">
    <property type="entry name" value="GAF_2"/>
    <property type="match status" value="1"/>
</dbReference>
<dbReference type="AlphaFoldDB" id="A0A6J7K4D7"/>
<evidence type="ECO:0000313" key="3">
    <source>
        <dbReference type="EMBL" id="CAB5032108.1"/>
    </source>
</evidence>
<accession>A0A6J7K4D7</accession>
<feature type="domain" description="GAF" evidence="1">
    <location>
        <begin position="31"/>
        <end position="172"/>
    </location>
</feature>
<dbReference type="EMBL" id="CAFBND010000071">
    <property type="protein sequence ID" value="CAB4949779.1"/>
    <property type="molecule type" value="Genomic_DNA"/>
</dbReference>
<protein>
    <submittedName>
        <fullName evidence="2">Unannotated protein</fullName>
    </submittedName>
</protein>
<gene>
    <name evidence="2" type="ORF">UFOPK3752_01581</name>
    <name evidence="3" type="ORF">UFOPK4150_01098</name>
</gene>
<evidence type="ECO:0000313" key="2">
    <source>
        <dbReference type="EMBL" id="CAB4949779.1"/>
    </source>
</evidence>
<dbReference type="SUPFAM" id="SSF55781">
    <property type="entry name" value="GAF domain-like"/>
    <property type="match status" value="1"/>
</dbReference>
<dbReference type="InterPro" id="IPR029016">
    <property type="entry name" value="GAF-like_dom_sf"/>
</dbReference>
<name>A0A6J7K4D7_9ZZZZ</name>
<reference evidence="2" key="1">
    <citation type="submission" date="2020-05" db="EMBL/GenBank/DDBJ databases">
        <authorList>
            <person name="Chiriac C."/>
            <person name="Salcher M."/>
            <person name="Ghai R."/>
            <person name="Kavagutti S V."/>
        </authorList>
    </citation>
    <scope>NUCLEOTIDE SEQUENCE</scope>
</reference>
<organism evidence="2">
    <name type="scientific">freshwater metagenome</name>
    <dbReference type="NCBI Taxonomy" id="449393"/>
    <lineage>
        <taxon>unclassified sequences</taxon>
        <taxon>metagenomes</taxon>
        <taxon>ecological metagenomes</taxon>
    </lineage>
</organism>
<sequence length="182" mass="19753">MPSSHDVPAASERAALIRARAALVIDQGTEEVALLQRLCELILEADNYHLAWYGKCIDDSDKSIVVVASTPGHESYVDNVRVSWGDNEWGQGPTGRAIRSRTAHVIHDIANDPSCVPWRDLAAGHDFYGCISIPVVVGDIVDGILIVYTDVAETFDEPARALLDEIADGIARGLGRLRGLPR</sequence>